<sequence length="270" mass="30048">MKIKKLLLIGAITTSSLFAHGLWINAFEATSHGSKLVTVGLGTGHNPTIEDSISDRVELNSFDLIMPKGEAIALEKPKRGLEEIYNKDNLNIIPSNLAMQKISFNKESKEGTYTAALATKTNTFIKYLDKNDKERFTTKAKEEIRNLKEILSTTKSTIYAKSYFVNKIWSEPKAIGHELELIPTSDISQLHIGETITFKVLYKGKPLESGYVTAKSALAKEDNALFANVRKGQAKFVLTNFGQWMFTIQNKKEVEGIIISNTASATINIK</sequence>
<accession>A0AAX2A4N5</accession>
<feature type="chain" id="PRO_5044718398" evidence="1">
    <location>
        <begin position="20"/>
        <end position="270"/>
    </location>
</feature>
<dbReference type="Proteomes" id="UP000253850">
    <property type="component" value="Chromosome"/>
</dbReference>
<evidence type="ECO:0000256" key="1">
    <source>
        <dbReference type="SAM" id="SignalP"/>
    </source>
</evidence>
<dbReference type="EMBL" id="CP031217">
    <property type="protein sequence ID" value="AXH13060.1"/>
    <property type="molecule type" value="Genomic_DNA"/>
</dbReference>
<dbReference type="KEGG" id="hbv:ABIV_2085"/>
<protein>
    <submittedName>
        <fullName evidence="2">DUF4198 domain-containing protein</fullName>
    </submittedName>
</protein>
<dbReference type="Proteomes" id="UP000289193">
    <property type="component" value="Unassembled WGS sequence"/>
</dbReference>
<evidence type="ECO:0000313" key="2">
    <source>
        <dbReference type="EMBL" id="AXH13060.1"/>
    </source>
</evidence>
<keyword evidence="1" id="KW-0732">Signal</keyword>
<reference evidence="2 4" key="2">
    <citation type="submission" date="2018-07" db="EMBL/GenBank/DDBJ databases">
        <title>Complete genome of the Arcobacter bivalviorum type strain LMG 26154.</title>
        <authorList>
            <person name="Miller W.G."/>
            <person name="Yee E."/>
            <person name="Bono J.L."/>
        </authorList>
    </citation>
    <scope>NUCLEOTIDE SEQUENCE [LARGE SCALE GENOMIC DNA]</scope>
    <source>
        <strain evidence="2 4">LMG 26154</strain>
    </source>
</reference>
<dbReference type="InterPro" id="IPR019613">
    <property type="entry name" value="DUF4198"/>
</dbReference>
<dbReference type="AlphaFoldDB" id="A0AAX2A4N5"/>
<evidence type="ECO:0000313" key="5">
    <source>
        <dbReference type="Proteomes" id="UP000289193"/>
    </source>
</evidence>
<evidence type="ECO:0000313" key="3">
    <source>
        <dbReference type="EMBL" id="RXK09137.1"/>
    </source>
</evidence>
<reference evidence="3 5" key="1">
    <citation type="submission" date="2017-10" db="EMBL/GenBank/DDBJ databases">
        <title>Genomics of the genus Arcobacter.</title>
        <authorList>
            <person name="Perez-Cataluna A."/>
            <person name="Figueras M.J."/>
        </authorList>
    </citation>
    <scope>NUCLEOTIDE SEQUENCE [LARGE SCALE GENOMIC DNA]</scope>
    <source>
        <strain evidence="3 5">CECT 7835</strain>
    </source>
</reference>
<proteinExistence type="predicted"/>
<gene>
    <name evidence="2" type="ORF">ABIV_2085</name>
    <name evidence="3" type="ORF">CRV05_11150</name>
</gene>
<evidence type="ECO:0000313" key="4">
    <source>
        <dbReference type="Proteomes" id="UP000253850"/>
    </source>
</evidence>
<dbReference type="EMBL" id="PDKM01000007">
    <property type="protein sequence ID" value="RXK09137.1"/>
    <property type="molecule type" value="Genomic_DNA"/>
</dbReference>
<dbReference type="RefSeq" id="WP_114839861.1">
    <property type="nucleotide sequence ID" value="NZ_CP031217.1"/>
</dbReference>
<organism evidence="3 5">
    <name type="scientific">Halarcobacter bivalviorum</name>
    <dbReference type="NCBI Taxonomy" id="663364"/>
    <lineage>
        <taxon>Bacteria</taxon>
        <taxon>Pseudomonadati</taxon>
        <taxon>Campylobacterota</taxon>
        <taxon>Epsilonproteobacteria</taxon>
        <taxon>Campylobacterales</taxon>
        <taxon>Arcobacteraceae</taxon>
        <taxon>Halarcobacter</taxon>
    </lineage>
</organism>
<dbReference type="Pfam" id="PF10670">
    <property type="entry name" value="DUF4198"/>
    <property type="match status" value="1"/>
</dbReference>
<feature type="signal peptide" evidence="1">
    <location>
        <begin position="1"/>
        <end position="19"/>
    </location>
</feature>
<name>A0AAX2A4N5_9BACT</name>
<keyword evidence="5" id="KW-1185">Reference proteome</keyword>